<evidence type="ECO:0000256" key="3">
    <source>
        <dbReference type="ARBA" id="ARBA00048782"/>
    </source>
</evidence>
<feature type="signal peptide" evidence="5">
    <location>
        <begin position="1"/>
        <end position="24"/>
    </location>
</feature>
<feature type="chain" id="PRO_5011676501" description="Peptide methionine sulfoxide reductase MsrA" evidence="5">
    <location>
        <begin position="25"/>
        <end position="207"/>
    </location>
</feature>
<comment type="function">
    <text evidence="4">Has an important function as a repair enzyme for proteins that have been inactivated by oxidation. Catalyzes the reversible oxidation-reduction of methionine sulfoxide in proteins to methionine.</text>
</comment>
<evidence type="ECO:0000256" key="1">
    <source>
        <dbReference type="ARBA" id="ARBA00023002"/>
    </source>
</evidence>
<accession>A0A1I5D773</accession>
<dbReference type="Pfam" id="PF01625">
    <property type="entry name" value="PMSR"/>
    <property type="match status" value="1"/>
</dbReference>
<reference evidence="7 8" key="1">
    <citation type="submission" date="2016-10" db="EMBL/GenBank/DDBJ databases">
        <authorList>
            <person name="de Groot N.N."/>
        </authorList>
    </citation>
    <scope>NUCLEOTIDE SEQUENCE [LARGE SCALE GENOMIC DNA]</scope>
    <source>
        <strain evidence="7 8">CGMCC 1.9157</strain>
    </source>
</reference>
<comment type="catalytic activity">
    <reaction evidence="3 4">
        <text>[thioredoxin]-disulfide + L-methionine + H2O = L-methionine (S)-S-oxide + [thioredoxin]-dithiol</text>
        <dbReference type="Rhea" id="RHEA:19993"/>
        <dbReference type="Rhea" id="RHEA-COMP:10698"/>
        <dbReference type="Rhea" id="RHEA-COMP:10700"/>
        <dbReference type="ChEBI" id="CHEBI:15377"/>
        <dbReference type="ChEBI" id="CHEBI:29950"/>
        <dbReference type="ChEBI" id="CHEBI:50058"/>
        <dbReference type="ChEBI" id="CHEBI:57844"/>
        <dbReference type="ChEBI" id="CHEBI:58772"/>
        <dbReference type="EC" id="1.8.4.11"/>
    </reaction>
</comment>
<name>A0A1I5D773_9HYPH</name>
<keyword evidence="1 4" id="KW-0560">Oxidoreductase</keyword>
<evidence type="ECO:0000259" key="6">
    <source>
        <dbReference type="Pfam" id="PF01625"/>
    </source>
</evidence>
<evidence type="ECO:0000256" key="5">
    <source>
        <dbReference type="SAM" id="SignalP"/>
    </source>
</evidence>
<proteinExistence type="inferred from homology"/>
<protein>
    <recommendedName>
        <fullName evidence="4">Peptide methionine sulfoxide reductase MsrA</fullName>
        <shortName evidence="4">Protein-methionine-S-oxide reductase</shortName>
        <ecNumber evidence="4">1.8.4.11</ecNumber>
    </recommendedName>
    <alternativeName>
        <fullName evidence="4">Peptide-methionine (S)-S-oxide reductase</fullName>
        <shortName evidence="4">Peptide Met(O) reductase</shortName>
    </alternativeName>
</protein>
<dbReference type="NCBIfam" id="TIGR00401">
    <property type="entry name" value="msrA"/>
    <property type="match status" value="1"/>
</dbReference>
<dbReference type="RefSeq" id="WP_090069997.1">
    <property type="nucleotide sequence ID" value="NZ_FOVR01000002.1"/>
</dbReference>
<feature type="active site" evidence="4">
    <location>
        <position position="37"/>
    </location>
</feature>
<dbReference type="OrthoDB" id="4174719at2"/>
<dbReference type="STRING" id="655353.SAMN04488056_102502"/>
<dbReference type="GO" id="GO:0033744">
    <property type="term" value="F:L-methionine:thioredoxin-disulfide S-oxidoreductase activity"/>
    <property type="evidence" value="ECO:0007669"/>
    <property type="project" value="RHEA"/>
</dbReference>
<dbReference type="EC" id="1.8.4.11" evidence="4"/>
<dbReference type="PANTHER" id="PTHR43774:SF1">
    <property type="entry name" value="PEPTIDE METHIONINE SULFOXIDE REDUCTASE MSRA 2"/>
    <property type="match status" value="1"/>
</dbReference>
<organism evidence="7 8">
    <name type="scientific">Cohaesibacter marisflavi</name>
    <dbReference type="NCBI Taxonomy" id="655353"/>
    <lineage>
        <taxon>Bacteria</taxon>
        <taxon>Pseudomonadati</taxon>
        <taxon>Pseudomonadota</taxon>
        <taxon>Alphaproteobacteria</taxon>
        <taxon>Hyphomicrobiales</taxon>
        <taxon>Cohaesibacteraceae</taxon>
    </lineage>
</organism>
<dbReference type="InterPro" id="IPR002569">
    <property type="entry name" value="Met_Sox_Rdtase_MsrA_dom"/>
</dbReference>
<dbReference type="SUPFAM" id="SSF55068">
    <property type="entry name" value="Peptide methionine sulfoxide reductase"/>
    <property type="match status" value="1"/>
</dbReference>
<dbReference type="AlphaFoldDB" id="A0A1I5D773"/>
<dbReference type="InterPro" id="IPR036509">
    <property type="entry name" value="Met_Sox_Rdtase_MsrA_sf"/>
</dbReference>
<sequence length="207" mass="22835">MFAHLFKSALLALCVIAAPTLGQAQQAPKTAIFAGGCFWCVESDFDHVPGVLETVSGYSGGSTTDNVTYKNHSAAGHREVVRITYDSNKVSYDKLLDIFWRSVDPTDGGGQFCDRGHSYTTAIYTLDDEQAKIAEASKKALEESGKLGAPIATEISPAAPFFAAEDYHQDYYNKNPIRYTYYRFACGRDARIEELWGDEAMMGIEKK</sequence>
<dbReference type="Gene3D" id="3.30.1060.10">
    <property type="entry name" value="Peptide methionine sulphoxide reductase MsrA"/>
    <property type="match status" value="1"/>
</dbReference>
<evidence type="ECO:0000313" key="7">
    <source>
        <dbReference type="EMBL" id="SFN95075.1"/>
    </source>
</evidence>
<comment type="catalytic activity">
    <reaction evidence="2 4">
        <text>L-methionyl-[protein] + [thioredoxin]-disulfide + H2O = L-methionyl-(S)-S-oxide-[protein] + [thioredoxin]-dithiol</text>
        <dbReference type="Rhea" id="RHEA:14217"/>
        <dbReference type="Rhea" id="RHEA-COMP:10698"/>
        <dbReference type="Rhea" id="RHEA-COMP:10700"/>
        <dbReference type="Rhea" id="RHEA-COMP:12313"/>
        <dbReference type="Rhea" id="RHEA-COMP:12315"/>
        <dbReference type="ChEBI" id="CHEBI:15377"/>
        <dbReference type="ChEBI" id="CHEBI:16044"/>
        <dbReference type="ChEBI" id="CHEBI:29950"/>
        <dbReference type="ChEBI" id="CHEBI:44120"/>
        <dbReference type="ChEBI" id="CHEBI:50058"/>
        <dbReference type="EC" id="1.8.4.11"/>
    </reaction>
</comment>
<dbReference type="EMBL" id="FOVR01000002">
    <property type="protein sequence ID" value="SFN95075.1"/>
    <property type="molecule type" value="Genomic_DNA"/>
</dbReference>
<dbReference type="PANTHER" id="PTHR43774">
    <property type="entry name" value="PEPTIDE METHIONINE SULFOXIDE REDUCTASE"/>
    <property type="match status" value="1"/>
</dbReference>
<feature type="domain" description="Peptide methionine sulphoxide reductase MsrA" evidence="6">
    <location>
        <begin position="30"/>
        <end position="180"/>
    </location>
</feature>
<dbReference type="Proteomes" id="UP000199236">
    <property type="component" value="Unassembled WGS sequence"/>
</dbReference>
<evidence type="ECO:0000256" key="2">
    <source>
        <dbReference type="ARBA" id="ARBA00047806"/>
    </source>
</evidence>
<dbReference type="HAMAP" id="MF_01401">
    <property type="entry name" value="MsrA"/>
    <property type="match status" value="1"/>
</dbReference>
<gene>
    <name evidence="4" type="primary">msrA</name>
    <name evidence="7" type="ORF">SAMN04488056_102502</name>
</gene>
<evidence type="ECO:0000313" key="8">
    <source>
        <dbReference type="Proteomes" id="UP000199236"/>
    </source>
</evidence>
<keyword evidence="5" id="KW-0732">Signal</keyword>
<dbReference type="GO" id="GO:0008113">
    <property type="term" value="F:peptide-methionine (S)-S-oxide reductase activity"/>
    <property type="evidence" value="ECO:0007669"/>
    <property type="project" value="UniProtKB-UniRule"/>
</dbReference>
<evidence type="ECO:0000256" key="4">
    <source>
        <dbReference type="HAMAP-Rule" id="MF_01401"/>
    </source>
</evidence>
<keyword evidence="8" id="KW-1185">Reference proteome</keyword>
<comment type="similarity">
    <text evidence="4">Belongs to the MsrA Met sulfoxide reductase family.</text>
</comment>